<keyword evidence="6 7" id="KW-0472">Membrane</keyword>
<evidence type="ECO:0000256" key="3">
    <source>
        <dbReference type="ARBA" id="ARBA00022475"/>
    </source>
</evidence>
<evidence type="ECO:0000256" key="1">
    <source>
        <dbReference type="ARBA" id="ARBA00004651"/>
    </source>
</evidence>
<name>A0A3D9HA67_9FLAO</name>
<dbReference type="RefSeq" id="WP_115815521.1">
    <property type="nucleotide sequence ID" value="NZ_QRDV01000001.1"/>
</dbReference>
<feature type="transmembrane region" description="Helical" evidence="8">
    <location>
        <begin position="76"/>
        <end position="94"/>
    </location>
</feature>
<evidence type="ECO:0000256" key="2">
    <source>
        <dbReference type="ARBA" id="ARBA00010323"/>
    </source>
</evidence>
<dbReference type="PIRSF" id="PIRSF500217">
    <property type="entry name" value="AlgI"/>
    <property type="match status" value="1"/>
</dbReference>
<dbReference type="AlphaFoldDB" id="A0A3D9HA67"/>
<dbReference type="InterPro" id="IPR028362">
    <property type="entry name" value="AlgI"/>
</dbReference>
<comment type="caution">
    <text evidence="9">The sequence shown here is derived from an EMBL/GenBank/DDBJ whole genome shotgun (WGS) entry which is preliminary data.</text>
</comment>
<evidence type="ECO:0000256" key="4">
    <source>
        <dbReference type="ARBA" id="ARBA00022692"/>
    </source>
</evidence>
<feature type="transmembrane region" description="Helical" evidence="8">
    <location>
        <begin position="50"/>
        <end position="67"/>
    </location>
</feature>
<dbReference type="EMBL" id="QRDV01000001">
    <property type="protein sequence ID" value="RED46382.1"/>
    <property type="molecule type" value="Genomic_DNA"/>
</dbReference>
<dbReference type="InterPro" id="IPR004299">
    <property type="entry name" value="MBOAT_fam"/>
</dbReference>
<dbReference type="PIRSF" id="PIRSF016636">
    <property type="entry name" value="AlgI_DltB"/>
    <property type="match status" value="1"/>
</dbReference>
<feature type="transmembrane region" description="Helical" evidence="8">
    <location>
        <begin position="114"/>
        <end position="132"/>
    </location>
</feature>
<dbReference type="PANTHER" id="PTHR13285:SF18">
    <property type="entry name" value="PROTEIN-CYSTEINE N-PALMITOYLTRANSFERASE RASP"/>
    <property type="match status" value="1"/>
</dbReference>
<evidence type="ECO:0000256" key="6">
    <source>
        <dbReference type="ARBA" id="ARBA00023136"/>
    </source>
</evidence>
<keyword evidence="3 7" id="KW-1003">Cell membrane</keyword>
<protein>
    <submittedName>
        <fullName evidence="9">D-alanyl-lipoteichoic acid acyltransferase DltB (MBOAT superfamily)</fullName>
    </submittedName>
</protein>
<feature type="transmembrane region" description="Helical" evidence="8">
    <location>
        <begin position="331"/>
        <end position="349"/>
    </location>
</feature>
<dbReference type="OrthoDB" id="9805788at2"/>
<keyword evidence="7 9" id="KW-0808">Transferase</keyword>
<feature type="transmembrane region" description="Helical" evidence="8">
    <location>
        <begin position="454"/>
        <end position="476"/>
    </location>
</feature>
<dbReference type="GO" id="GO:0042121">
    <property type="term" value="P:alginic acid biosynthetic process"/>
    <property type="evidence" value="ECO:0007669"/>
    <property type="project" value="InterPro"/>
</dbReference>
<evidence type="ECO:0000313" key="10">
    <source>
        <dbReference type="Proteomes" id="UP000256980"/>
    </source>
</evidence>
<proteinExistence type="inferred from homology"/>
<evidence type="ECO:0000256" key="5">
    <source>
        <dbReference type="ARBA" id="ARBA00022989"/>
    </source>
</evidence>
<dbReference type="PANTHER" id="PTHR13285">
    <property type="entry name" value="ACYLTRANSFERASE"/>
    <property type="match status" value="1"/>
</dbReference>
<dbReference type="GO" id="GO:0005886">
    <property type="term" value="C:plasma membrane"/>
    <property type="evidence" value="ECO:0007669"/>
    <property type="project" value="UniProtKB-SubCell"/>
</dbReference>
<dbReference type="InterPro" id="IPR051085">
    <property type="entry name" value="MB_O-acyltransferase"/>
</dbReference>
<sequence>MLFNSVDFAIFFPIVFVLYWLLSRNLTSRNILILVASYLFYGWWDYRFLSLIIISSLVDFVVGKMIYKAESKKNKKLLLCISLIINLGFLFYFKYTNFFIDSFINAFALFGKELNITALNIILPVGISFYTFQTLSYTIDIYRNQLKPTNDALSFFSFVAFFPQLVAGPIERASHLLPQFYVKHKFNYNNVKTGFLLIGFGLFKKMVIADRAAIVVNQVFNNPELYSGVEVVLATILFAFQIYCDFSAYSDIAIGAARTMGFDLMKNFDSPYFSKSITEFWRRWHISLSTWFRDYVYIPLGGSKKGKYKTYANLFIVFVVSGLWHGAAATFLIWGAIHGFIIVLEKATNKERKKIYNKIGLLSNKFSGKLFFSMITFSIVCFAWIFFRAPSFDTAMTLIKSIPTNNFIIFFTDDLYKLGLDRYQLVILTLAIITLLMLEIINRRKNLVVFLKNQLFVFRWMVYLSIIFIIIVFGVYGDNDTSQFIYFQF</sequence>
<dbReference type="Proteomes" id="UP000256980">
    <property type="component" value="Unassembled WGS sequence"/>
</dbReference>
<keyword evidence="10" id="KW-1185">Reference proteome</keyword>
<dbReference type="GO" id="GO:0016746">
    <property type="term" value="F:acyltransferase activity"/>
    <property type="evidence" value="ECO:0007669"/>
    <property type="project" value="UniProtKB-KW"/>
</dbReference>
<feature type="transmembrane region" description="Helical" evidence="8">
    <location>
        <begin position="225"/>
        <end position="244"/>
    </location>
</feature>
<evidence type="ECO:0000256" key="7">
    <source>
        <dbReference type="PIRNR" id="PIRNR016636"/>
    </source>
</evidence>
<keyword evidence="4 8" id="KW-0812">Transmembrane</keyword>
<accession>A0A3D9HA67</accession>
<feature type="transmembrane region" description="Helical" evidence="8">
    <location>
        <begin position="6"/>
        <end position="22"/>
    </location>
</feature>
<keyword evidence="7 9" id="KW-0012">Acyltransferase</keyword>
<keyword evidence="5 8" id="KW-1133">Transmembrane helix</keyword>
<comment type="similarity">
    <text evidence="2 7">Belongs to the membrane-bound acyltransferase family.</text>
</comment>
<dbReference type="Pfam" id="PF03062">
    <property type="entry name" value="MBOAT"/>
    <property type="match status" value="1"/>
</dbReference>
<feature type="transmembrane region" description="Helical" evidence="8">
    <location>
        <begin position="423"/>
        <end position="442"/>
    </location>
</feature>
<dbReference type="InterPro" id="IPR024194">
    <property type="entry name" value="Ac/AlaTfrase_AlgI/DltB"/>
</dbReference>
<organism evidence="9 10">
    <name type="scientific">Winogradskyella eximia</name>
    <dbReference type="NCBI Taxonomy" id="262006"/>
    <lineage>
        <taxon>Bacteria</taxon>
        <taxon>Pseudomonadati</taxon>
        <taxon>Bacteroidota</taxon>
        <taxon>Flavobacteriia</taxon>
        <taxon>Flavobacteriales</taxon>
        <taxon>Flavobacteriaceae</taxon>
        <taxon>Winogradskyella</taxon>
    </lineage>
</organism>
<feature type="transmembrane region" description="Helical" evidence="8">
    <location>
        <begin position="152"/>
        <end position="170"/>
    </location>
</feature>
<comment type="subcellular location">
    <subcellularLocation>
        <location evidence="1">Cell membrane</location>
        <topology evidence="1">Multi-pass membrane protein</topology>
    </subcellularLocation>
</comment>
<feature type="transmembrane region" description="Helical" evidence="8">
    <location>
        <begin position="370"/>
        <end position="387"/>
    </location>
</feature>
<evidence type="ECO:0000256" key="8">
    <source>
        <dbReference type="SAM" id="Phobius"/>
    </source>
</evidence>
<evidence type="ECO:0000313" key="9">
    <source>
        <dbReference type="EMBL" id="RED46382.1"/>
    </source>
</evidence>
<gene>
    <name evidence="9" type="ORF">DFQ10_101152</name>
</gene>
<reference evidence="9 10" key="1">
    <citation type="submission" date="2018-07" db="EMBL/GenBank/DDBJ databases">
        <title>Genomic Encyclopedia of Type Strains, Phase III (KMG-III): the genomes of soil and plant-associated and newly described type strains.</title>
        <authorList>
            <person name="Whitman W."/>
        </authorList>
    </citation>
    <scope>NUCLEOTIDE SEQUENCE [LARGE SCALE GENOMIC DNA]</scope>
    <source>
        <strain evidence="9 10">CECT 7946</strain>
    </source>
</reference>